<sequence length="225" mass="25371">MTITEAPITEDFRITASIFTPSDIAFLADLDRKMVTNWTRPHKSGLPVITTARKGYGPNPPTIPLFGLTDAVTMHSLLEVGVTPRRAAGLAREQKQVDPFFFAREDFLTDGAEFYRKLKTNGIERVRDRQQAFAEVLEPFVRNVTFADGLVKSYVVADLGWDRVIIDPYFNAGRPCLEKSKTPIFPILAQADNGENRKTIALDYDLEVHEVNSIVDHAERYREVA</sequence>
<name>A0ABM6PKT4_9MICO</name>
<dbReference type="RefSeq" id="WP_096882552.1">
    <property type="nucleotide sequence ID" value="NZ_CP023482.1"/>
</dbReference>
<protein>
    <submittedName>
        <fullName evidence="1">Uncharacterized protein</fullName>
    </submittedName>
</protein>
<gene>
    <name evidence="1" type="ORF">COP05_02190</name>
</gene>
<evidence type="ECO:0000313" key="2">
    <source>
        <dbReference type="Proteomes" id="UP000815698"/>
    </source>
</evidence>
<accession>A0ABM6PKT4</accession>
<keyword evidence="2" id="KW-1185">Reference proteome</keyword>
<dbReference type="Proteomes" id="UP000815698">
    <property type="component" value="Chromosome"/>
</dbReference>
<evidence type="ECO:0000313" key="1">
    <source>
        <dbReference type="EMBL" id="ATH96033.1"/>
    </source>
</evidence>
<proteinExistence type="predicted"/>
<dbReference type="EMBL" id="CP023482">
    <property type="protein sequence ID" value="ATH96033.1"/>
    <property type="molecule type" value="Genomic_DNA"/>
</dbReference>
<reference evidence="1 2" key="1">
    <citation type="journal article" date="2016" name="Int. J. Syst. Evol. Microbiol.">
        <title>Dermabacter jinjuensis sp. nov., a novel species of the genus Dermabacter isolated from a clinical specimen.</title>
        <authorList>
            <person name="Park Y.K."/>
            <person name="Lee K.M."/>
            <person name="Lee W.K."/>
            <person name="Cho M.J."/>
            <person name="Lee H.S."/>
            <person name="Cho Y.G."/>
            <person name="Lee Y.C."/>
            <person name="Lee W.K."/>
            <person name="Seong W.K."/>
            <person name="Hwang K.J."/>
        </authorList>
    </citation>
    <scope>NUCLEOTIDE SEQUENCE [LARGE SCALE GENOMIC DNA]</scope>
    <source>
        <strain evidence="1 2">32T</strain>
    </source>
</reference>
<organism evidence="1 2">
    <name type="scientific">Dermabacter jinjuensis</name>
    <dbReference type="NCBI Taxonomy" id="1667168"/>
    <lineage>
        <taxon>Bacteria</taxon>
        <taxon>Bacillati</taxon>
        <taxon>Actinomycetota</taxon>
        <taxon>Actinomycetes</taxon>
        <taxon>Micrococcales</taxon>
        <taxon>Dermabacteraceae</taxon>
        <taxon>Dermabacter</taxon>
    </lineage>
</organism>